<reference evidence="1 2" key="1">
    <citation type="submission" date="2015-10" db="EMBL/GenBank/DDBJ databases">
        <title>Genome analyses suggest a sexual origin of heterokaryosis in a supposedly ancient asexual fungus.</title>
        <authorList>
            <person name="Ropars J."/>
            <person name="Sedzielewska K."/>
            <person name="Noel J."/>
            <person name="Charron P."/>
            <person name="Farinelli L."/>
            <person name="Marton T."/>
            <person name="Kruger M."/>
            <person name="Pelin A."/>
            <person name="Brachmann A."/>
            <person name="Corradi N."/>
        </authorList>
    </citation>
    <scope>NUCLEOTIDE SEQUENCE [LARGE SCALE GENOMIC DNA]</scope>
    <source>
        <strain evidence="1 2">A4</strain>
    </source>
</reference>
<organism evidence="1 2">
    <name type="scientific">Rhizophagus irregularis</name>
    <dbReference type="NCBI Taxonomy" id="588596"/>
    <lineage>
        <taxon>Eukaryota</taxon>
        <taxon>Fungi</taxon>
        <taxon>Fungi incertae sedis</taxon>
        <taxon>Mucoromycota</taxon>
        <taxon>Glomeromycotina</taxon>
        <taxon>Glomeromycetes</taxon>
        <taxon>Glomerales</taxon>
        <taxon>Glomeraceae</taxon>
        <taxon>Rhizophagus</taxon>
    </lineage>
</organism>
<accession>A0A2I1G7Y1</accession>
<protein>
    <submittedName>
        <fullName evidence="1">Uncharacterized protein</fullName>
    </submittedName>
</protein>
<dbReference type="AlphaFoldDB" id="A0A2I1G7Y1"/>
<name>A0A2I1G7Y1_9GLOM</name>
<dbReference type="Proteomes" id="UP000234323">
    <property type="component" value="Unassembled WGS sequence"/>
</dbReference>
<evidence type="ECO:0000313" key="2">
    <source>
        <dbReference type="Proteomes" id="UP000234323"/>
    </source>
</evidence>
<keyword evidence="2" id="KW-1185">Reference proteome</keyword>
<dbReference type="VEuPathDB" id="FungiDB:RhiirA1_536261"/>
<dbReference type="VEuPathDB" id="FungiDB:RhiirA1_523093"/>
<dbReference type="VEuPathDB" id="FungiDB:RhiirFUN_025425"/>
<dbReference type="VEuPathDB" id="FungiDB:FUN_011299"/>
<gene>
    <name evidence="1" type="ORF">RhiirA4_456540</name>
</gene>
<proteinExistence type="predicted"/>
<sequence length="432" mass="49763">MDDITLFCLVQGNAVAQAFPLNMLKLWKVQVHDVVELNKLTFRDYDQLLARRKISSYFTDKPLDNHIHIVVKPPKLIHFSLELALKAGFLNEEGNVEYLGKDCIYKATLREDCLCTKDGKYRSFIEFIRVARGLKPDEIPTLYDFHSLIINGMTYWEVRDKIYKFISYKNEDNLFIDHLSIPWSDDLEKRLRQLYAKEDIVDIFWGRSLKDDDTTWSVYIVSRNICHLCKRTENVKEDQIIRFIAEEEGFPNKIRGYPVDVVEACTATPYVSSFQAYQENVKLGSSIGIIESQGTAGTLSAVVSDKNLERIDLDDLKQSFGRIASEAEAYREISEKMCHVIDGHRQNSALARYERDSPYSNNVMEALNLETQEQVAVVKKGKALGILHAAWMTDNYRYAITSPYFAVFEALNVVEIDSHDNITLDFDKLKNC</sequence>
<evidence type="ECO:0000313" key="1">
    <source>
        <dbReference type="EMBL" id="PKY42691.1"/>
    </source>
</evidence>
<comment type="caution">
    <text evidence="1">The sequence shown here is derived from an EMBL/GenBank/DDBJ whole genome shotgun (WGS) entry which is preliminary data.</text>
</comment>
<dbReference type="EMBL" id="LLXI01000211">
    <property type="protein sequence ID" value="PKY42691.1"/>
    <property type="molecule type" value="Genomic_DNA"/>
</dbReference>
<dbReference type="VEuPathDB" id="FungiDB:RhiirA1_465891"/>
<dbReference type="VEuPathDB" id="FungiDB:FUN_019988"/>
<dbReference type="VEuPathDB" id="FungiDB:RhiirFUN_018878"/>
<dbReference type="VEuPathDB" id="FungiDB:RhiirFUN_012593"/>